<keyword evidence="2" id="KW-1185">Reference proteome</keyword>
<organism evidence="1 2">
    <name type="scientific">Candidatus Methanoperedens nitratireducens</name>
    <dbReference type="NCBI Taxonomy" id="1392998"/>
    <lineage>
        <taxon>Archaea</taxon>
        <taxon>Methanobacteriati</taxon>
        <taxon>Methanobacteriota</taxon>
        <taxon>Stenosarchaea group</taxon>
        <taxon>Methanomicrobia</taxon>
        <taxon>Methanosarcinales</taxon>
        <taxon>ANME-2 cluster</taxon>
        <taxon>Candidatus Methanoperedentaceae</taxon>
        <taxon>Candidatus Methanoperedens</taxon>
    </lineage>
</organism>
<reference evidence="2" key="1">
    <citation type="submission" date="2017-06" db="EMBL/GenBank/DDBJ databases">
        <authorList>
            <person name="Cremers G."/>
        </authorList>
    </citation>
    <scope>NUCLEOTIDE SEQUENCE [LARGE SCALE GENOMIC DNA]</scope>
</reference>
<dbReference type="Proteomes" id="UP000218615">
    <property type="component" value="Unassembled WGS sequence"/>
</dbReference>
<accession>A0A284VLQ2</accession>
<evidence type="ECO:0000313" key="2">
    <source>
        <dbReference type="Proteomes" id="UP000218615"/>
    </source>
</evidence>
<gene>
    <name evidence="1" type="ORF">MNV_1690004</name>
</gene>
<proteinExistence type="predicted"/>
<name>A0A284VLQ2_9EURY</name>
<dbReference type="EMBL" id="FZMP01000078">
    <property type="protein sequence ID" value="SNQ60194.1"/>
    <property type="molecule type" value="Genomic_DNA"/>
</dbReference>
<dbReference type="AlphaFoldDB" id="A0A284VLQ2"/>
<sequence>MKKLVAPKIIITMTTRAAGNAEYDEKSATGEKPPVMSELSTTEIVFAASVKPTTYIIAEKRRMYTVYTTSIDAKDFLMLSVTRIKFKTLDILSSVLPL</sequence>
<evidence type="ECO:0000313" key="1">
    <source>
        <dbReference type="EMBL" id="SNQ60194.1"/>
    </source>
</evidence>
<protein>
    <submittedName>
        <fullName evidence="1">Uncharacterized protein</fullName>
    </submittedName>
</protein>